<reference evidence="2" key="2">
    <citation type="submission" date="2015-01" db="EMBL/GenBank/DDBJ databases">
        <title>Evolutionary Origins and Diversification of the Mycorrhizal Mutualists.</title>
        <authorList>
            <consortium name="DOE Joint Genome Institute"/>
            <consortium name="Mycorrhizal Genomics Consortium"/>
            <person name="Kohler A."/>
            <person name="Kuo A."/>
            <person name="Nagy L.G."/>
            <person name="Floudas D."/>
            <person name="Copeland A."/>
            <person name="Barry K.W."/>
            <person name="Cichocki N."/>
            <person name="Veneault-Fourrey C."/>
            <person name="LaButti K."/>
            <person name="Lindquist E.A."/>
            <person name="Lipzen A."/>
            <person name="Lundell T."/>
            <person name="Morin E."/>
            <person name="Murat C."/>
            <person name="Riley R."/>
            <person name="Ohm R."/>
            <person name="Sun H."/>
            <person name="Tunlid A."/>
            <person name="Henrissat B."/>
            <person name="Grigoriev I.V."/>
            <person name="Hibbett D.S."/>
            <person name="Martin F."/>
        </authorList>
    </citation>
    <scope>NUCLEOTIDE SEQUENCE [LARGE SCALE GENOMIC DNA]</scope>
    <source>
        <strain evidence="2">h7</strain>
    </source>
</reference>
<proteinExistence type="predicted"/>
<dbReference type="HOGENOM" id="CLU_3032568_0_0_1"/>
<dbReference type="AlphaFoldDB" id="A0A0C3C785"/>
<dbReference type="EMBL" id="KN831785">
    <property type="protein sequence ID" value="KIM39456.1"/>
    <property type="molecule type" value="Genomic_DNA"/>
</dbReference>
<gene>
    <name evidence="1" type="ORF">M413DRAFT_446961</name>
</gene>
<protein>
    <submittedName>
        <fullName evidence="1">Uncharacterized protein</fullName>
    </submittedName>
</protein>
<evidence type="ECO:0000313" key="1">
    <source>
        <dbReference type="EMBL" id="KIM39456.1"/>
    </source>
</evidence>
<sequence length="55" mass="6258">MTADETNIRLGRPIPGLDSPLHESMGLERKKWKRLWLRGLDVPMAATGEIVIFKL</sequence>
<reference evidence="1 2" key="1">
    <citation type="submission" date="2014-04" db="EMBL/GenBank/DDBJ databases">
        <authorList>
            <consortium name="DOE Joint Genome Institute"/>
            <person name="Kuo A."/>
            <person name="Gay G."/>
            <person name="Dore J."/>
            <person name="Kohler A."/>
            <person name="Nagy L.G."/>
            <person name="Floudas D."/>
            <person name="Copeland A."/>
            <person name="Barry K.W."/>
            <person name="Cichocki N."/>
            <person name="Veneault-Fourrey C."/>
            <person name="LaButti K."/>
            <person name="Lindquist E.A."/>
            <person name="Lipzen A."/>
            <person name="Lundell T."/>
            <person name="Morin E."/>
            <person name="Murat C."/>
            <person name="Sun H."/>
            <person name="Tunlid A."/>
            <person name="Henrissat B."/>
            <person name="Grigoriev I.V."/>
            <person name="Hibbett D.S."/>
            <person name="Martin F."/>
            <person name="Nordberg H.P."/>
            <person name="Cantor M.N."/>
            <person name="Hua S.X."/>
        </authorList>
    </citation>
    <scope>NUCLEOTIDE SEQUENCE [LARGE SCALE GENOMIC DNA]</scope>
    <source>
        <strain evidence="2">h7</strain>
    </source>
</reference>
<accession>A0A0C3C785</accession>
<organism evidence="1 2">
    <name type="scientific">Hebeloma cylindrosporum</name>
    <dbReference type="NCBI Taxonomy" id="76867"/>
    <lineage>
        <taxon>Eukaryota</taxon>
        <taxon>Fungi</taxon>
        <taxon>Dikarya</taxon>
        <taxon>Basidiomycota</taxon>
        <taxon>Agaricomycotina</taxon>
        <taxon>Agaricomycetes</taxon>
        <taxon>Agaricomycetidae</taxon>
        <taxon>Agaricales</taxon>
        <taxon>Agaricineae</taxon>
        <taxon>Hymenogastraceae</taxon>
        <taxon>Hebeloma</taxon>
    </lineage>
</organism>
<dbReference type="Proteomes" id="UP000053424">
    <property type="component" value="Unassembled WGS sequence"/>
</dbReference>
<name>A0A0C3C785_HEBCY</name>
<evidence type="ECO:0000313" key="2">
    <source>
        <dbReference type="Proteomes" id="UP000053424"/>
    </source>
</evidence>
<keyword evidence="2" id="KW-1185">Reference proteome</keyword>